<protein>
    <submittedName>
        <fullName evidence="1">Uncharacterized protein</fullName>
    </submittedName>
</protein>
<dbReference type="Proteomes" id="UP001595616">
    <property type="component" value="Unassembled WGS sequence"/>
</dbReference>
<gene>
    <name evidence="1" type="ORF">ACFOOI_05590</name>
</gene>
<accession>A0ABV7YTB8</accession>
<name>A0ABV7YTB8_9BACT</name>
<proteinExistence type="predicted"/>
<comment type="caution">
    <text evidence="1">The sequence shown here is derived from an EMBL/GenBank/DDBJ whole genome shotgun (WGS) entry which is preliminary data.</text>
</comment>
<sequence length="113" mass="13640">MNSLEVLHKILNKKKQKESIEVSALVRLCHKFSDQKPLFVLLNQYPPDIFNIEFWNKAKQYKDEFKEISDCFYSEKDLDAEFAKPQRHWLCQSKAERLEKQAKYLELFIKKNK</sequence>
<evidence type="ECO:0000313" key="1">
    <source>
        <dbReference type="EMBL" id="MFC3810116.1"/>
    </source>
</evidence>
<organism evidence="1 2">
    <name type="scientific">Lacihabitans lacunae</name>
    <dbReference type="NCBI Taxonomy" id="1028214"/>
    <lineage>
        <taxon>Bacteria</taxon>
        <taxon>Pseudomonadati</taxon>
        <taxon>Bacteroidota</taxon>
        <taxon>Cytophagia</taxon>
        <taxon>Cytophagales</taxon>
        <taxon>Leadbetterellaceae</taxon>
        <taxon>Lacihabitans</taxon>
    </lineage>
</organism>
<reference evidence="2" key="1">
    <citation type="journal article" date="2019" name="Int. J. Syst. Evol. Microbiol.">
        <title>The Global Catalogue of Microorganisms (GCM) 10K type strain sequencing project: providing services to taxonomists for standard genome sequencing and annotation.</title>
        <authorList>
            <consortium name="The Broad Institute Genomics Platform"/>
            <consortium name="The Broad Institute Genome Sequencing Center for Infectious Disease"/>
            <person name="Wu L."/>
            <person name="Ma J."/>
        </authorList>
    </citation>
    <scope>NUCLEOTIDE SEQUENCE [LARGE SCALE GENOMIC DNA]</scope>
    <source>
        <strain evidence="2">CECT 7956</strain>
    </source>
</reference>
<dbReference type="RefSeq" id="WP_379835954.1">
    <property type="nucleotide sequence ID" value="NZ_JBHRYQ010000001.1"/>
</dbReference>
<keyword evidence="2" id="KW-1185">Reference proteome</keyword>
<dbReference type="EMBL" id="JBHRYQ010000001">
    <property type="protein sequence ID" value="MFC3810116.1"/>
    <property type="molecule type" value="Genomic_DNA"/>
</dbReference>
<evidence type="ECO:0000313" key="2">
    <source>
        <dbReference type="Proteomes" id="UP001595616"/>
    </source>
</evidence>